<dbReference type="InterPro" id="IPR054191">
    <property type="entry name" value="DUF6896"/>
</dbReference>
<gene>
    <name evidence="2" type="ORF">F0L68_36125</name>
</gene>
<evidence type="ECO:0000313" key="2">
    <source>
        <dbReference type="EMBL" id="KAA2252469.1"/>
    </source>
</evidence>
<dbReference type="RefSeq" id="WP_149854393.1">
    <property type="nucleotide sequence ID" value="NZ_VUOB01000075.1"/>
</dbReference>
<feature type="domain" description="DUF6896" evidence="1">
    <location>
        <begin position="87"/>
        <end position="174"/>
    </location>
</feature>
<organism evidence="2 3">
    <name type="scientific">Solihabitans fulvus</name>
    <dbReference type="NCBI Taxonomy" id="1892852"/>
    <lineage>
        <taxon>Bacteria</taxon>
        <taxon>Bacillati</taxon>
        <taxon>Actinomycetota</taxon>
        <taxon>Actinomycetes</taxon>
        <taxon>Pseudonocardiales</taxon>
        <taxon>Pseudonocardiaceae</taxon>
        <taxon>Solihabitans</taxon>
    </lineage>
</organism>
<dbReference type="Pfam" id="PF21837">
    <property type="entry name" value="DUF6896"/>
    <property type="match status" value="1"/>
</dbReference>
<keyword evidence="3" id="KW-1185">Reference proteome</keyword>
<name>A0A5B2WPW6_9PSEU</name>
<accession>A0A5B2WPW6</accession>
<dbReference type="Proteomes" id="UP000323454">
    <property type="component" value="Unassembled WGS sequence"/>
</dbReference>
<dbReference type="EMBL" id="VUOB01000075">
    <property type="protein sequence ID" value="KAA2252469.1"/>
    <property type="molecule type" value="Genomic_DNA"/>
</dbReference>
<reference evidence="2 3" key="1">
    <citation type="submission" date="2019-09" db="EMBL/GenBank/DDBJ databases">
        <title>Goodfellowia gen. nov., a new genus of the Pseudonocardineae related to Actinoalloteichus, containing Goodfellowia coeruleoviolacea gen. nov., comb. nov. gen. nov., comb. nov.</title>
        <authorList>
            <person name="Labeda D."/>
        </authorList>
    </citation>
    <scope>NUCLEOTIDE SEQUENCE [LARGE SCALE GENOMIC DNA]</scope>
    <source>
        <strain evidence="2 3">AN110305</strain>
    </source>
</reference>
<sequence length="199" mass="21444">MEPTSSNGPEPADIRRQVTRGHRLVVHVDPAADMPAVTAAARALRTALPADLVVIASPTVAGGGPGLTVLRLVAEEEARELRPALDRLIAEFRQVSGSLVARLRAEVLPAHDRGAEYPDEVRALDGTWDVHLHGDHCRFENPASGETVEASIDDPDAIDPYFLLLFARTSGRHRAVHDACLEGFHDMCRLLDLAGVDTG</sequence>
<reference evidence="2 3" key="2">
    <citation type="submission" date="2019-09" db="EMBL/GenBank/DDBJ databases">
        <authorList>
            <person name="Jin C."/>
        </authorList>
    </citation>
    <scope>NUCLEOTIDE SEQUENCE [LARGE SCALE GENOMIC DNA]</scope>
    <source>
        <strain evidence="2 3">AN110305</strain>
    </source>
</reference>
<dbReference type="AlphaFoldDB" id="A0A5B2WPW6"/>
<dbReference type="OrthoDB" id="3371683at2"/>
<comment type="caution">
    <text evidence="2">The sequence shown here is derived from an EMBL/GenBank/DDBJ whole genome shotgun (WGS) entry which is preliminary data.</text>
</comment>
<proteinExistence type="predicted"/>
<protein>
    <recommendedName>
        <fullName evidence="1">DUF6896 domain-containing protein</fullName>
    </recommendedName>
</protein>
<evidence type="ECO:0000259" key="1">
    <source>
        <dbReference type="Pfam" id="PF21837"/>
    </source>
</evidence>
<evidence type="ECO:0000313" key="3">
    <source>
        <dbReference type="Proteomes" id="UP000323454"/>
    </source>
</evidence>